<dbReference type="InterPro" id="IPR050093">
    <property type="entry name" value="ABC_SmlMolc_Importer"/>
</dbReference>
<dbReference type="OrthoDB" id="9802264at2"/>
<evidence type="ECO:0000259" key="5">
    <source>
        <dbReference type="PROSITE" id="PS50893"/>
    </source>
</evidence>
<evidence type="ECO:0000256" key="1">
    <source>
        <dbReference type="ARBA" id="ARBA00022448"/>
    </source>
</evidence>
<evidence type="ECO:0000313" key="6">
    <source>
        <dbReference type="EMBL" id="AZI57438.1"/>
    </source>
</evidence>
<dbReference type="InterPro" id="IPR008995">
    <property type="entry name" value="Mo/tungstate-bd_C_term_dom"/>
</dbReference>
<keyword evidence="1" id="KW-0813">Transport</keyword>
<dbReference type="GO" id="GO:0015418">
    <property type="term" value="F:ABC-type quaternary ammonium compound transporting activity"/>
    <property type="evidence" value="ECO:0007669"/>
    <property type="project" value="UniProtKB-EC"/>
</dbReference>
<dbReference type="KEGG" id="nak:EH165_03945"/>
<dbReference type="PROSITE" id="PS00211">
    <property type="entry name" value="ABC_TRANSPORTER_1"/>
    <property type="match status" value="1"/>
</dbReference>
<keyword evidence="2" id="KW-0547">Nucleotide-binding</keyword>
<dbReference type="Gene3D" id="3.40.50.300">
    <property type="entry name" value="P-loop containing nucleotide triphosphate hydrolases"/>
    <property type="match status" value="1"/>
</dbReference>
<dbReference type="InterPro" id="IPR017871">
    <property type="entry name" value="ABC_transporter-like_CS"/>
</dbReference>
<dbReference type="GO" id="GO:0016887">
    <property type="term" value="F:ATP hydrolysis activity"/>
    <property type="evidence" value="ECO:0007669"/>
    <property type="project" value="InterPro"/>
</dbReference>
<dbReference type="InterPro" id="IPR003439">
    <property type="entry name" value="ABC_transporter-like_ATP-bd"/>
</dbReference>
<dbReference type="AlphaFoldDB" id="A0A3G8ZJS3"/>
<keyword evidence="3 6" id="KW-0067">ATP-binding</keyword>
<dbReference type="Pfam" id="PF00005">
    <property type="entry name" value="ABC_tran"/>
    <property type="match status" value="1"/>
</dbReference>
<dbReference type="PANTHER" id="PTHR42781:SF4">
    <property type="entry name" value="SPERMIDINE_PUTRESCINE IMPORT ATP-BINDING PROTEIN POTA"/>
    <property type="match status" value="1"/>
</dbReference>
<dbReference type="SUPFAM" id="SSF50331">
    <property type="entry name" value="MOP-like"/>
    <property type="match status" value="1"/>
</dbReference>
<dbReference type="EMBL" id="CP034170">
    <property type="protein sequence ID" value="AZI57438.1"/>
    <property type="molecule type" value="Genomic_DNA"/>
</dbReference>
<protein>
    <recommendedName>
        <fullName evidence="4">ABC-type quaternary amine transporter</fullName>
        <ecNumber evidence="4">7.6.2.9</ecNumber>
    </recommendedName>
</protein>
<dbReference type="FunFam" id="3.40.50.300:FF:000425">
    <property type="entry name" value="Probable ABC transporter, ATP-binding subunit"/>
    <property type="match status" value="1"/>
</dbReference>
<accession>A0A3G8ZJS3</accession>
<dbReference type="InterPro" id="IPR027417">
    <property type="entry name" value="P-loop_NTPase"/>
</dbReference>
<dbReference type="SMART" id="SM00382">
    <property type="entry name" value="AAA"/>
    <property type="match status" value="1"/>
</dbReference>
<dbReference type="PROSITE" id="PS50893">
    <property type="entry name" value="ABC_TRANSPORTER_2"/>
    <property type="match status" value="1"/>
</dbReference>
<evidence type="ECO:0000256" key="4">
    <source>
        <dbReference type="ARBA" id="ARBA00066388"/>
    </source>
</evidence>
<gene>
    <name evidence="6" type="ORF">EH165_03945</name>
</gene>
<dbReference type="GO" id="GO:0005524">
    <property type="term" value="F:ATP binding"/>
    <property type="evidence" value="ECO:0007669"/>
    <property type="project" value="UniProtKB-KW"/>
</dbReference>
<organism evidence="6 7">
    <name type="scientific">Nakamurella antarctica</name>
    <dbReference type="NCBI Taxonomy" id="1902245"/>
    <lineage>
        <taxon>Bacteria</taxon>
        <taxon>Bacillati</taxon>
        <taxon>Actinomycetota</taxon>
        <taxon>Actinomycetes</taxon>
        <taxon>Nakamurellales</taxon>
        <taxon>Nakamurellaceae</taxon>
        <taxon>Nakamurella</taxon>
    </lineage>
</organism>
<feature type="domain" description="ABC transporter" evidence="5">
    <location>
        <begin position="3"/>
        <end position="233"/>
    </location>
</feature>
<evidence type="ECO:0000256" key="3">
    <source>
        <dbReference type="ARBA" id="ARBA00022840"/>
    </source>
</evidence>
<dbReference type="RefSeq" id="WP_124798123.1">
    <property type="nucleotide sequence ID" value="NZ_CP034170.1"/>
</dbReference>
<dbReference type="Proteomes" id="UP000268084">
    <property type="component" value="Chromosome"/>
</dbReference>
<proteinExistence type="predicted"/>
<dbReference type="GO" id="GO:0043190">
    <property type="term" value="C:ATP-binding cassette (ABC) transporter complex"/>
    <property type="evidence" value="ECO:0007669"/>
    <property type="project" value="InterPro"/>
</dbReference>
<dbReference type="InterPro" id="IPR013611">
    <property type="entry name" value="Transp-assoc_OB_typ2"/>
</dbReference>
<keyword evidence="7" id="KW-1185">Reference proteome</keyword>
<dbReference type="PANTHER" id="PTHR42781">
    <property type="entry name" value="SPERMIDINE/PUTRESCINE IMPORT ATP-BINDING PROTEIN POTA"/>
    <property type="match status" value="1"/>
</dbReference>
<dbReference type="EC" id="7.6.2.9" evidence="4"/>
<dbReference type="SUPFAM" id="SSF52540">
    <property type="entry name" value="P-loop containing nucleoside triphosphate hydrolases"/>
    <property type="match status" value="1"/>
</dbReference>
<sequence length="337" mass="35793">MALRVDGVSVTYGPQVAVDDVTLEVSSGEILALLGPSGCGKSTLLRAIAGLEPVRHGVISYDATDLAAIPLHRRGFGLMFQDGMLFPQQNVGANVGYGLRVAGMNKADQRVRVLELLEVVGLGGFESRQVATLSGGQAQRVALARALAPTPRLMLLDEPLAALDKSLRESLLIDLGSILRTTGTSAIFVTHDQGEAFGIADSVALMNDGRIRQQGAPREVWDNPVDEWVARFVGYTSVLPASLLMPYLSDSELRTSVMQGGDTSQRMALRPNALRPDPAGLINALVQFVTLAPDHALVRVDVRGWGNMTVLVDADSAVAPGEHITLRLDSAGCALIP</sequence>
<name>A0A3G8ZJS3_9ACTN</name>
<evidence type="ECO:0000256" key="2">
    <source>
        <dbReference type="ARBA" id="ARBA00022741"/>
    </source>
</evidence>
<evidence type="ECO:0000313" key="7">
    <source>
        <dbReference type="Proteomes" id="UP000268084"/>
    </source>
</evidence>
<dbReference type="InterPro" id="IPR003593">
    <property type="entry name" value="AAA+_ATPase"/>
</dbReference>
<dbReference type="Pfam" id="PF08402">
    <property type="entry name" value="TOBE_2"/>
    <property type="match status" value="1"/>
</dbReference>
<reference evidence="6 7" key="1">
    <citation type="submission" date="2018-11" db="EMBL/GenBank/DDBJ databases">
        <authorList>
            <person name="Da X."/>
        </authorList>
    </citation>
    <scope>NUCLEOTIDE SEQUENCE [LARGE SCALE GENOMIC DNA]</scope>
    <source>
        <strain evidence="6 7">S14-144</strain>
    </source>
</reference>
<reference evidence="6 7" key="2">
    <citation type="submission" date="2018-12" db="EMBL/GenBank/DDBJ databases">
        <title>Nakamurella antarcticus sp. nov., isolated from Antarctica South Shetland Islands soil.</title>
        <authorList>
            <person name="Peng F."/>
        </authorList>
    </citation>
    <scope>NUCLEOTIDE SEQUENCE [LARGE SCALE GENOMIC DNA]</scope>
    <source>
        <strain evidence="6 7">S14-144</strain>
    </source>
</reference>